<proteinExistence type="predicted"/>
<feature type="signal peptide" evidence="1">
    <location>
        <begin position="1"/>
        <end position="22"/>
    </location>
</feature>
<name>A0A2T4IB08_9MOLU</name>
<dbReference type="NCBIfam" id="TIGR04313">
    <property type="entry name" value="aro_clust_Mycop"/>
    <property type="match status" value="1"/>
</dbReference>
<dbReference type="PROSITE" id="PS51257">
    <property type="entry name" value="PROKAR_LIPOPROTEIN"/>
    <property type="match status" value="1"/>
</dbReference>
<reference evidence="2 3" key="1">
    <citation type="submission" date="2015-04" db="EMBL/GenBank/DDBJ databases">
        <title>Genome sequence of Mycoplasma leachii strain 06049.</title>
        <authorList>
            <person name="Sirand-Pugnet P."/>
            <person name="Breton M."/>
            <person name="Dordet-Frisoni E."/>
            <person name="Baranowski E."/>
            <person name="Barre A."/>
            <person name="Couture C."/>
            <person name="Dupuy V."/>
            <person name="Gaurivaud P."/>
            <person name="Jacob D."/>
            <person name="Lemaitre C."/>
            <person name="Manso-Silvan L."/>
            <person name="Nikolski M."/>
            <person name="Nouvel L.-X."/>
            <person name="Poumarat F."/>
            <person name="Tardy F."/>
            <person name="Thebault P."/>
            <person name="Theil S."/>
            <person name="Citti C."/>
            <person name="Thiaucourt F."/>
            <person name="Blanchard A."/>
        </authorList>
    </citation>
    <scope>NUCLEOTIDE SEQUENCE [LARGE SCALE GENOMIC DNA]</scope>
    <source>
        <strain evidence="2 3">06049</strain>
    </source>
</reference>
<dbReference type="RefSeq" id="WP_107669348.1">
    <property type="nucleotide sequence ID" value="NZ_LAUU01000002.1"/>
</dbReference>
<protein>
    <submittedName>
        <fullName evidence="2">Putative lipoprotein</fullName>
    </submittedName>
</protein>
<evidence type="ECO:0000313" key="2">
    <source>
        <dbReference type="EMBL" id="PTD31840.1"/>
    </source>
</evidence>
<dbReference type="EMBL" id="LAUU01000002">
    <property type="protein sequence ID" value="PTD31840.1"/>
    <property type="molecule type" value="Genomic_DNA"/>
</dbReference>
<evidence type="ECO:0000313" key="3">
    <source>
        <dbReference type="Proteomes" id="UP000241093"/>
    </source>
</evidence>
<accession>A0A2T4IB08</accession>
<feature type="chain" id="PRO_5015443251" evidence="1">
    <location>
        <begin position="23"/>
        <end position="298"/>
    </location>
</feature>
<gene>
    <name evidence="2" type="ORF">MLEAa_0550</name>
</gene>
<keyword evidence="1" id="KW-0732">Signal</keyword>
<organism evidence="2 3">
    <name type="scientific">Mycoplasma leachii 06049</name>
    <dbReference type="NCBI Taxonomy" id="1188244"/>
    <lineage>
        <taxon>Bacteria</taxon>
        <taxon>Bacillati</taxon>
        <taxon>Mycoplasmatota</taxon>
        <taxon>Mollicutes</taxon>
        <taxon>Mycoplasmataceae</taxon>
        <taxon>Mycoplasma</taxon>
    </lineage>
</organism>
<dbReference type="Proteomes" id="UP000241093">
    <property type="component" value="Unassembled WGS sequence"/>
</dbReference>
<sequence>MLRFKKTLSLILLSIFSTFSLTTISCSNNKSQSINRFSIKKDEKKDSWDRFVQREYVNQILDVIFDSDKEKIKEYKENQFNINEKELLNNLDKYLTYANNINSGYGSDGGSFNDNEPYPVRNFATNLNSIFSQNWLWTLFNLDKFNFVLHNIFNGFKANVTRLGEQAEKNAVDFGLFRKIYSNNISQFVLEKRKSSYLELVYYNFYLLTEDWHILEIKLEKTPKKPTVVELLAYINIYPKLTKSKLDRDVFILDEYVNAVISVSRDRTSPALNKFNAKFGGSPLRYVMFEVNSKYLNK</sequence>
<dbReference type="InterPro" id="IPR027593">
    <property type="entry name" value="Aro_clust"/>
</dbReference>
<evidence type="ECO:0000256" key="1">
    <source>
        <dbReference type="SAM" id="SignalP"/>
    </source>
</evidence>
<keyword evidence="2" id="KW-0449">Lipoprotein</keyword>
<dbReference type="AlphaFoldDB" id="A0A2T4IB08"/>
<comment type="caution">
    <text evidence="2">The sequence shown here is derived from an EMBL/GenBank/DDBJ whole genome shotgun (WGS) entry which is preliminary data.</text>
</comment>